<accession>A0A2A7MLQ0</accession>
<dbReference type="RefSeq" id="WP_058296769.1">
    <property type="nucleotide sequence ID" value="NZ_CAMRXB010000118.1"/>
</dbReference>
<comment type="subcellular location">
    <subcellularLocation>
        <location evidence="1">Cell envelope</location>
    </subcellularLocation>
</comment>
<evidence type="ECO:0000259" key="6">
    <source>
        <dbReference type="SMART" id="SM00062"/>
    </source>
</evidence>
<evidence type="ECO:0000313" key="8">
    <source>
        <dbReference type="EMBL" id="PEG32625.1"/>
    </source>
</evidence>
<comment type="caution">
    <text evidence="8">The sequence shown here is derived from an EMBL/GenBank/DDBJ whole genome shotgun (WGS) entry which is preliminary data.</text>
</comment>
<dbReference type="AlphaFoldDB" id="A0A2A7MLQ0"/>
<dbReference type="SMART" id="SM00062">
    <property type="entry name" value="PBPb"/>
    <property type="match status" value="1"/>
</dbReference>
<dbReference type="InterPro" id="IPR001638">
    <property type="entry name" value="Solute-binding_3/MltF_N"/>
</dbReference>
<evidence type="ECO:0000256" key="2">
    <source>
        <dbReference type="ARBA" id="ARBA00010333"/>
    </source>
</evidence>
<evidence type="ECO:0000256" key="5">
    <source>
        <dbReference type="SAM" id="SignalP"/>
    </source>
</evidence>
<dbReference type="EMBL" id="PDCJ01000001">
    <property type="protein sequence ID" value="PEG32625.1"/>
    <property type="molecule type" value="Genomic_DNA"/>
</dbReference>
<dbReference type="PROSITE" id="PS51257">
    <property type="entry name" value="PROKAR_LIPOPROTEIN"/>
    <property type="match status" value="1"/>
</dbReference>
<dbReference type="InterPro" id="IPR001320">
    <property type="entry name" value="Iontro_rcpt_C"/>
</dbReference>
<dbReference type="Gene3D" id="3.40.190.10">
    <property type="entry name" value="Periplasmic binding protein-like II"/>
    <property type="match status" value="2"/>
</dbReference>
<keyword evidence="9" id="KW-1185">Reference proteome</keyword>
<dbReference type="SMART" id="SM00079">
    <property type="entry name" value="PBPe"/>
    <property type="match status" value="1"/>
</dbReference>
<feature type="domain" description="Solute-binding protein family 3/N-terminal" evidence="6">
    <location>
        <begin position="58"/>
        <end position="279"/>
    </location>
</feature>
<dbReference type="Pfam" id="PF00497">
    <property type="entry name" value="SBP_bac_3"/>
    <property type="match status" value="1"/>
</dbReference>
<evidence type="ECO:0000256" key="1">
    <source>
        <dbReference type="ARBA" id="ARBA00004196"/>
    </source>
</evidence>
<feature type="signal peptide" evidence="5">
    <location>
        <begin position="1"/>
        <end position="24"/>
    </location>
</feature>
<dbReference type="PROSITE" id="PS01039">
    <property type="entry name" value="SBP_BACTERIAL_3"/>
    <property type="match status" value="1"/>
</dbReference>
<evidence type="ECO:0000256" key="3">
    <source>
        <dbReference type="ARBA" id="ARBA00022729"/>
    </source>
</evidence>
<dbReference type="GO" id="GO:0015276">
    <property type="term" value="F:ligand-gated monoatomic ion channel activity"/>
    <property type="evidence" value="ECO:0007669"/>
    <property type="project" value="InterPro"/>
</dbReference>
<feature type="domain" description="Ionotropic glutamate receptor C-terminal" evidence="7">
    <location>
        <begin position="58"/>
        <end position="278"/>
    </location>
</feature>
<evidence type="ECO:0000313" key="9">
    <source>
        <dbReference type="Proteomes" id="UP000220840"/>
    </source>
</evidence>
<dbReference type="CDD" id="cd13620">
    <property type="entry name" value="PBP2_GltS"/>
    <property type="match status" value="1"/>
</dbReference>
<reference evidence="8 9" key="1">
    <citation type="submission" date="2017-10" db="EMBL/GenBank/DDBJ databases">
        <title>Effective Description of Clostridium neonatale sp. nov. linked to necrotizing enterocolitis in neonates and a clarification of species assignable to the genus Clostridium (Prazmowski 1880) emend. Lawson and Rainey 2016.</title>
        <authorList>
            <person name="Bernard K."/>
            <person name="Burdz T."/>
            <person name="Wiebe D."/>
            <person name="Balcewich B."/>
            <person name="Alfa M."/>
            <person name="Bernier A.-M."/>
        </authorList>
    </citation>
    <scope>NUCLEOTIDE SEQUENCE [LARGE SCALE GENOMIC DNA]</scope>
    <source>
        <strain evidence="8 9">LCDC99A005</strain>
    </source>
</reference>
<comment type="similarity">
    <text evidence="2 4">Belongs to the bacterial solute-binding protein 3 family.</text>
</comment>
<dbReference type="PANTHER" id="PTHR35936:SF17">
    <property type="entry name" value="ARGININE-BINDING EXTRACELLULAR PROTEIN ARTP"/>
    <property type="match status" value="1"/>
</dbReference>
<dbReference type="InterPro" id="IPR018313">
    <property type="entry name" value="SBP_3_CS"/>
</dbReference>
<protein>
    <submittedName>
        <fullName evidence="8">Amino acid ABC transporter</fullName>
    </submittedName>
</protein>
<evidence type="ECO:0000256" key="4">
    <source>
        <dbReference type="RuleBase" id="RU003744"/>
    </source>
</evidence>
<dbReference type="OrthoDB" id="9774451at2"/>
<dbReference type="STRING" id="137838.GCA_001458595_04154"/>
<dbReference type="SUPFAM" id="SSF53850">
    <property type="entry name" value="Periplasmic binding protein-like II"/>
    <property type="match status" value="1"/>
</dbReference>
<keyword evidence="3 5" id="KW-0732">Signal</keyword>
<sequence>MKKGILKKMIAVVAVATMAISAIGCGSSSKTEGEKTEGAAVEQKADGGNLSDIKSKGKLVVGTSADYPPYEFHTMANGKDEIVGFDIDIAKEVAKELGVELEVKDMDFDGLLVALQAGKVDMVFAGMTPTDERKENADFSDIYYTATHRFILRSGEEGSVKSFDDLKGKKIGVQKGSIQEGIAKDNFDEANIKSLAKVTDLVLDLKNNKVDAILIEEGVAKINCDKNKDIAMSDFVVTDENGGAAIALKKGSTELQTEVNKTISKLKEEDKITKFVSDASDLAAEQ</sequence>
<feature type="chain" id="PRO_5039230444" evidence="5">
    <location>
        <begin position="25"/>
        <end position="286"/>
    </location>
</feature>
<gene>
    <name evidence="8" type="ORF">CQ394_13305</name>
</gene>
<proteinExistence type="inferred from homology"/>
<evidence type="ECO:0000259" key="7">
    <source>
        <dbReference type="SMART" id="SM00079"/>
    </source>
</evidence>
<dbReference type="GO" id="GO:0030313">
    <property type="term" value="C:cell envelope"/>
    <property type="evidence" value="ECO:0007669"/>
    <property type="project" value="UniProtKB-SubCell"/>
</dbReference>
<dbReference type="GO" id="GO:0016020">
    <property type="term" value="C:membrane"/>
    <property type="evidence" value="ECO:0007669"/>
    <property type="project" value="InterPro"/>
</dbReference>
<organism evidence="8 9">
    <name type="scientific">Clostridium neonatale</name>
    <dbReference type="NCBI Taxonomy" id="137838"/>
    <lineage>
        <taxon>Bacteria</taxon>
        <taxon>Bacillati</taxon>
        <taxon>Bacillota</taxon>
        <taxon>Clostridia</taxon>
        <taxon>Eubacteriales</taxon>
        <taxon>Clostridiaceae</taxon>
        <taxon>Clostridium</taxon>
    </lineage>
</organism>
<dbReference type="Proteomes" id="UP000220840">
    <property type="component" value="Unassembled WGS sequence"/>
</dbReference>
<name>A0A2A7MLQ0_9CLOT</name>
<dbReference type="PANTHER" id="PTHR35936">
    <property type="entry name" value="MEMBRANE-BOUND LYTIC MUREIN TRANSGLYCOSYLASE F"/>
    <property type="match status" value="1"/>
</dbReference>